<dbReference type="InterPro" id="IPR023707">
    <property type="entry name" value="OM_assembly_BamA"/>
</dbReference>
<dbReference type="InterPro" id="IPR000184">
    <property type="entry name" value="Bac_surfAg_D15"/>
</dbReference>
<dbReference type="InterPro" id="IPR010827">
    <property type="entry name" value="BamA/TamA_POTRA"/>
</dbReference>
<organism evidence="10 11">
    <name type="scientific">Roseivirga misakiensis</name>
    <dbReference type="NCBI Taxonomy" id="1563681"/>
    <lineage>
        <taxon>Bacteria</taxon>
        <taxon>Pseudomonadati</taxon>
        <taxon>Bacteroidota</taxon>
        <taxon>Cytophagia</taxon>
        <taxon>Cytophagales</taxon>
        <taxon>Roseivirgaceae</taxon>
        <taxon>Roseivirga</taxon>
    </lineage>
</organism>
<feature type="domain" description="POTRA" evidence="9">
    <location>
        <begin position="417"/>
        <end position="492"/>
    </location>
</feature>
<sequence length="884" mass="99819">MRKLVVAVMFLMLCISGFAQNRYQVNAGDGVQIDYSNPKVFEIADISITGLVGLQESALLALTGIKVGDRIPIPGAEISDGIKKLWSQGIIADVQFWLTKTEGDRAFIEVRVSERPRIQEAKIANVNSSQESEIIEQLNISGKVATPALIKNSEIVIRKFFIEKGFLNTTVKTEQIEDSLFADRVRLNFDVDKKSKVKINKIYFDGNESFTDKRLKRTLKNTAEKPRFWLVSKLFDEVFKTNPNSIRNYVDSSYEVSKTDFKKFLNDNVKLNFLKGSKFISTDFDDDKASLISFYNSKGYRDAEILSDEIVKVNDDFIDLKVEVDEGRKYYIRNIEWIGNFKYTDSVLTEKLDIRKGDVYNRQKLDERTQFAGPGGGDIMSLYSDDGYLTFRIQAVEVRAENDSIDIEMRMTEGEQATIKRIILNGNDRTSDHVILREIRTLPGQKYSRRELIRTIQELGQLGYFDPEQINPQPIPNLADGTVDIVFDLVEKSSDQIQLSGGFGGPFGFVGTVGLSLNNFSVNNIGDWSKWRPYPSGDGQKLSLQLQSNGRRFRSTSLVFSEPWLGGKKPNNFTVSLSRTSNRTIQPITNDLLGFLKATGVTVGLGRRLRWPDDYFQVQNTIAYQFYDVFNFGNTLGFSTGQSHSLTFNTTVSRSNIDNPQFPTYGSQFTLSVNATPPWSLLNPDKFADPELSEEDRYEFVEYHKWMMDLSLFIPLNSKFVINARAHMGFIGTYSDKTDSGPFERFFLGGNGLNGANNFIIGQDIIPLRGYDDNIIDPVDANTGFRGGVVYNKFVAELRYPVSLKPGSTIYLLAFMEAGNTWIDFSEYTPRKLFRSAGFGARIFLPAFGLLGVDWAHGFDSDDSFSPAIQSGSQVHFTIGQQIR</sequence>
<evidence type="ECO:0000256" key="3">
    <source>
        <dbReference type="ARBA" id="ARBA00022692"/>
    </source>
</evidence>
<feature type="signal peptide" evidence="8">
    <location>
        <begin position="1"/>
        <end position="19"/>
    </location>
</feature>
<evidence type="ECO:0000256" key="8">
    <source>
        <dbReference type="SAM" id="SignalP"/>
    </source>
</evidence>
<dbReference type="InterPro" id="IPR039910">
    <property type="entry name" value="D15-like"/>
</dbReference>
<keyword evidence="6" id="KW-0472">Membrane</keyword>
<dbReference type="InterPro" id="IPR034746">
    <property type="entry name" value="POTRA"/>
</dbReference>
<keyword evidence="2" id="KW-1134">Transmembrane beta strand</keyword>
<keyword evidence="7" id="KW-0998">Cell outer membrane</keyword>
<comment type="subcellular location">
    <subcellularLocation>
        <location evidence="1">Membrane</location>
    </subcellularLocation>
</comment>
<evidence type="ECO:0000313" key="11">
    <source>
        <dbReference type="Proteomes" id="UP000095552"/>
    </source>
</evidence>
<proteinExistence type="predicted"/>
<protein>
    <submittedName>
        <fullName evidence="10">Outer membrane protein assembly factor BamA</fullName>
    </submittedName>
</protein>
<gene>
    <name evidence="10" type="ORF">BFP71_03940</name>
</gene>
<dbReference type="Gene3D" id="2.40.160.50">
    <property type="entry name" value="membrane protein fhac: a member of the omp85/tpsb transporter family"/>
    <property type="match status" value="1"/>
</dbReference>
<keyword evidence="3" id="KW-0812">Transmembrane</keyword>
<dbReference type="PROSITE" id="PS51779">
    <property type="entry name" value="POTRA"/>
    <property type="match status" value="1"/>
</dbReference>
<evidence type="ECO:0000256" key="6">
    <source>
        <dbReference type="ARBA" id="ARBA00023136"/>
    </source>
</evidence>
<dbReference type="RefSeq" id="WP_069834131.1">
    <property type="nucleotide sequence ID" value="NZ_MDGQ01000003.1"/>
</dbReference>
<dbReference type="GO" id="GO:0019867">
    <property type="term" value="C:outer membrane"/>
    <property type="evidence" value="ECO:0007669"/>
    <property type="project" value="InterPro"/>
</dbReference>
<name>A0A1E5T617_9BACT</name>
<comment type="caution">
    <text evidence="10">The sequence shown here is derived from an EMBL/GenBank/DDBJ whole genome shotgun (WGS) entry which is preliminary data.</text>
</comment>
<dbReference type="AlphaFoldDB" id="A0A1E5T617"/>
<dbReference type="GO" id="GO:0071709">
    <property type="term" value="P:membrane assembly"/>
    <property type="evidence" value="ECO:0007669"/>
    <property type="project" value="InterPro"/>
</dbReference>
<keyword evidence="4 8" id="KW-0732">Signal</keyword>
<dbReference type="EMBL" id="MDGQ01000003">
    <property type="protein sequence ID" value="OEK06819.1"/>
    <property type="molecule type" value="Genomic_DNA"/>
</dbReference>
<reference evidence="10 11" key="1">
    <citation type="submission" date="2016-08" db="EMBL/GenBank/DDBJ databases">
        <title>Draft genome of Fabibacter sp. strain SK-8.</title>
        <authorList>
            <person name="Wong S.-K."/>
            <person name="Hamasaki K."/>
            <person name="Yoshizawa S."/>
        </authorList>
    </citation>
    <scope>NUCLEOTIDE SEQUENCE [LARGE SCALE GENOMIC DNA]</scope>
    <source>
        <strain evidence="10 11">SK-8</strain>
    </source>
</reference>
<evidence type="ECO:0000256" key="2">
    <source>
        <dbReference type="ARBA" id="ARBA00022452"/>
    </source>
</evidence>
<feature type="chain" id="PRO_5009186105" evidence="8">
    <location>
        <begin position="20"/>
        <end position="884"/>
    </location>
</feature>
<evidence type="ECO:0000313" key="10">
    <source>
        <dbReference type="EMBL" id="OEK06819.1"/>
    </source>
</evidence>
<dbReference type="OrthoDB" id="9802086at2"/>
<dbReference type="Gene3D" id="3.10.20.310">
    <property type="entry name" value="membrane protein fhac"/>
    <property type="match status" value="4"/>
</dbReference>
<dbReference type="Proteomes" id="UP000095552">
    <property type="component" value="Unassembled WGS sequence"/>
</dbReference>
<dbReference type="Pfam" id="PF01103">
    <property type="entry name" value="Omp85"/>
    <property type="match status" value="1"/>
</dbReference>
<evidence type="ECO:0000259" key="9">
    <source>
        <dbReference type="PROSITE" id="PS51779"/>
    </source>
</evidence>
<evidence type="ECO:0000256" key="1">
    <source>
        <dbReference type="ARBA" id="ARBA00004370"/>
    </source>
</evidence>
<dbReference type="PANTHER" id="PTHR12815">
    <property type="entry name" value="SORTING AND ASSEMBLY MACHINERY SAMM50 PROTEIN FAMILY MEMBER"/>
    <property type="match status" value="1"/>
</dbReference>
<dbReference type="PANTHER" id="PTHR12815:SF47">
    <property type="entry name" value="TRANSLOCATION AND ASSEMBLY MODULE SUBUNIT TAMA"/>
    <property type="match status" value="1"/>
</dbReference>
<keyword evidence="11" id="KW-1185">Reference proteome</keyword>
<dbReference type="Pfam" id="PF07244">
    <property type="entry name" value="POTRA"/>
    <property type="match status" value="3"/>
</dbReference>
<evidence type="ECO:0000256" key="5">
    <source>
        <dbReference type="ARBA" id="ARBA00022737"/>
    </source>
</evidence>
<keyword evidence="5" id="KW-0677">Repeat</keyword>
<evidence type="ECO:0000256" key="7">
    <source>
        <dbReference type="ARBA" id="ARBA00023237"/>
    </source>
</evidence>
<evidence type="ECO:0000256" key="4">
    <source>
        <dbReference type="ARBA" id="ARBA00022729"/>
    </source>
</evidence>
<dbReference type="PIRSF" id="PIRSF006076">
    <property type="entry name" value="OM_assembly_OMP85"/>
    <property type="match status" value="1"/>
</dbReference>
<dbReference type="STRING" id="1563681.BFP71_03940"/>
<accession>A0A1E5T617</accession>